<keyword evidence="3" id="KW-1185">Reference proteome</keyword>
<dbReference type="SUPFAM" id="SSF53756">
    <property type="entry name" value="UDP-Glycosyltransferase/glycogen phosphorylase"/>
    <property type="match status" value="2"/>
</dbReference>
<dbReference type="AlphaFoldDB" id="A0AAW0LIM7"/>
<evidence type="ECO:0000313" key="3">
    <source>
        <dbReference type="Proteomes" id="UP000237347"/>
    </source>
</evidence>
<protein>
    <submittedName>
        <fullName evidence="2">Udp-glycosyltransferase 87a2</fullName>
    </submittedName>
</protein>
<dbReference type="GO" id="GO:0080044">
    <property type="term" value="F:quercetin 7-O-glucosyltransferase activity"/>
    <property type="evidence" value="ECO:0007669"/>
    <property type="project" value="TreeGrafter"/>
</dbReference>
<name>A0AAW0LIM7_QUESU</name>
<reference evidence="2 3" key="1">
    <citation type="journal article" date="2018" name="Sci. Data">
        <title>The draft genome sequence of cork oak.</title>
        <authorList>
            <person name="Ramos A.M."/>
            <person name="Usie A."/>
            <person name="Barbosa P."/>
            <person name="Barros P.M."/>
            <person name="Capote T."/>
            <person name="Chaves I."/>
            <person name="Simoes F."/>
            <person name="Abreu I."/>
            <person name="Carrasquinho I."/>
            <person name="Faro C."/>
            <person name="Guimaraes J.B."/>
            <person name="Mendonca D."/>
            <person name="Nobrega F."/>
            <person name="Rodrigues L."/>
            <person name="Saibo N.J.M."/>
            <person name="Varela M.C."/>
            <person name="Egas C."/>
            <person name="Matos J."/>
            <person name="Miguel C.M."/>
            <person name="Oliveira M.M."/>
            <person name="Ricardo C.P."/>
            <person name="Goncalves S."/>
        </authorList>
    </citation>
    <scope>NUCLEOTIDE SEQUENCE [LARGE SCALE GENOMIC DNA]</scope>
    <source>
        <strain evidence="3">cv. HL8</strain>
    </source>
</reference>
<sequence>MDSVKAEEASALYHVVAMPYPGRSHINAMMNLCKILASKTNETINIDIIVTFVVTEEWLGFIGAKPKPDNICFATVPNVVPFELVRAADHNFFEAAMTELEAPFECLLDRLEPPATVILAKTNIWCWEAEEYPVGIVLANGCVFVHNLWTMDFEQTTVCHVVAMPYPGRGHINPISRSKKHRLLITFVVPEEWLSYIDSDPKPNIIRFASIPNVVPQERLKTADFPGFYEAVMTKMEAPFEELLDRLHRQLMLC</sequence>
<accession>A0AAW0LIM7</accession>
<organism evidence="2 3">
    <name type="scientific">Quercus suber</name>
    <name type="common">Cork oak</name>
    <dbReference type="NCBI Taxonomy" id="58331"/>
    <lineage>
        <taxon>Eukaryota</taxon>
        <taxon>Viridiplantae</taxon>
        <taxon>Streptophyta</taxon>
        <taxon>Embryophyta</taxon>
        <taxon>Tracheophyta</taxon>
        <taxon>Spermatophyta</taxon>
        <taxon>Magnoliopsida</taxon>
        <taxon>eudicotyledons</taxon>
        <taxon>Gunneridae</taxon>
        <taxon>Pentapetalae</taxon>
        <taxon>rosids</taxon>
        <taxon>fabids</taxon>
        <taxon>Fagales</taxon>
        <taxon>Fagaceae</taxon>
        <taxon>Quercus</taxon>
    </lineage>
</organism>
<comment type="similarity">
    <text evidence="1">Belongs to the UDP-glycosyltransferase family.</text>
</comment>
<proteinExistence type="inferred from homology"/>
<dbReference type="Gene3D" id="3.40.50.2000">
    <property type="entry name" value="Glycogen Phosphorylase B"/>
    <property type="match status" value="2"/>
</dbReference>
<dbReference type="EMBL" id="PKMF04000092">
    <property type="protein sequence ID" value="KAK7851020.1"/>
    <property type="molecule type" value="Genomic_DNA"/>
</dbReference>
<dbReference type="PANTHER" id="PTHR11926:SF1395">
    <property type="entry name" value="GLYCOSYLTRANSFERASE"/>
    <property type="match status" value="1"/>
</dbReference>
<evidence type="ECO:0000256" key="1">
    <source>
        <dbReference type="ARBA" id="ARBA00009995"/>
    </source>
</evidence>
<dbReference type="GO" id="GO:0080043">
    <property type="term" value="F:quercetin 3-O-glucosyltransferase activity"/>
    <property type="evidence" value="ECO:0007669"/>
    <property type="project" value="TreeGrafter"/>
</dbReference>
<gene>
    <name evidence="2" type="primary">UGT87A2_2</name>
    <name evidence="2" type="ORF">CFP56_043100</name>
</gene>
<dbReference type="PANTHER" id="PTHR11926">
    <property type="entry name" value="GLUCOSYL/GLUCURONOSYL TRANSFERASES"/>
    <property type="match status" value="1"/>
</dbReference>
<comment type="caution">
    <text evidence="2">The sequence shown here is derived from an EMBL/GenBank/DDBJ whole genome shotgun (WGS) entry which is preliminary data.</text>
</comment>
<evidence type="ECO:0000313" key="2">
    <source>
        <dbReference type="EMBL" id="KAK7851020.1"/>
    </source>
</evidence>
<dbReference type="Proteomes" id="UP000237347">
    <property type="component" value="Unassembled WGS sequence"/>
</dbReference>